<protein>
    <submittedName>
        <fullName evidence="3">Uncharacterized protein</fullName>
    </submittedName>
</protein>
<keyword evidence="1" id="KW-0472">Membrane</keyword>
<evidence type="ECO:0000313" key="3">
    <source>
        <dbReference type="EMBL" id="KZU96921.1"/>
    </source>
</evidence>
<dbReference type="Proteomes" id="UP000076872">
    <property type="component" value="Unassembled WGS sequence"/>
</dbReference>
<sequence length="46" mass="5022">MIKPSQNPVLLSVIGVLLHPLKTSTIASTASIASIFLYFFKRMSSL</sequence>
<proteinExistence type="predicted"/>
<keyword evidence="1" id="KW-1133">Transmembrane helix</keyword>
<evidence type="ECO:0000313" key="4">
    <source>
        <dbReference type="EMBL" id="KZV02189.1"/>
    </source>
</evidence>
<evidence type="ECO:0000313" key="2">
    <source>
        <dbReference type="EMBL" id="KZU08438.1"/>
    </source>
</evidence>
<reference evidence="5 6" key="1">
    <citation type="submission" date="2016-03" db="EMBL/GenBank/DDBJ databases">
        <title>Comparative genomics of 54 Lactobacillus plantarum strains reveals genomic uncoupling from niche constraints.</title>
        <authorList>
            <person name="Martino M.E."/>
        </authorList>
    </citation>
    <scope>NUCLEOTIDE SEQUENCE [LARGE SCALE GENOMIC DNA]</scope>
    <source>
        <strain evidence="3 6">19.1</strain>
        <strain evidence="4 5">NAB2</strain>
        <strain evidence="2 7">Nizo2260</strain>
    </source>
</reference>
<keyword evidence="1" id="KW-0812">Transmembrane</keyword>
<dbReference type="EMBL" id="LUWI01000005">
    <property type="protein sequence ID" value="KZU08438.1"/>
    <property type="molecule type" value="Genomic_DNA"/>
</dbReference>
<evidence type="ECO:0000313" key="6">
    <source>
        <dbReference type="Proteomes" id="UP000076882"/>
    </source>
</evidence>
<dbReference type="EMBL" id="LUXM01000018">
    <property type="protein sequence ID" value="KZU96921.1"/>
    <property type="molecule type" value="Genomic_DNA"/>
</dbReference>
<dbReference type="EMBL" id="LUXO01000033">
    <property type="protein sequence ID" value="KZV02189.1"/>
    <property type="molecule type" value="Genomic_DNA"/>
</dbReference>
<organism evidence="3 6">
    <name type="scientific">Lactiplantibacillus plantarum</name>
    <name type="common">Lactobacillus plantarum</name>
    <dbReference type="NCBI Taxonomy" id="1590"/>
    <lineage>
        <taxon>Bacteria</taxon>
        <taxon>Bacillati</taxon>
        <taxon>Bacillota</taxon>
        <taxon>Bacilli</taxon>
        <taxon>Lactobacillales</taxon>
        <taxon>Lactobacillaceae</taxon>
        <taxon>Lactiplantibacillus</taxon>
    </lineage>
</organism>
<name>A0A165S2Q8_LACPN</name>
<dbReference type="Proteomes" id="UP000076882">
    <property type="component" value="Unassembled WGS sequence"/>
</dbReference>
<dbReference type="AlphaFoldDB" id="A0A165S2Q8"/>
<evidence type="ECO:0000256" key="1">
    <source>
        <dbReference type="SAM" id="Phobius"/>
    </source>
</evidence>
<gene>
    <name evidence="3" type="ORF">Lp19_0897</name>
    <name evidence="4" type="ORF">NAB2_2809</name>
    <name evidence="2" type="ORF">Nizo2260_0091</name>
</gene>
<comment type="caution">
    <text evidence="3">The sequence shown here is derived from an EMBL/GenBank/DDBJ whole genome shotgun (WGS) entry which is preliminary data.</text>
</comment>
<feature type="transmembrane region" description="Helical" evidence="1">
    <location>
        <begin position="20"/>
        <end position="40"/>
    </location>
</feature>
<accession>A0A165S2Q8</accession>
<evidence type="ECO:0000313" key="7">
    <source>
        <dbReference type="Proteomes" id="UP000076989"/>
    </source>
</evidence>
<evidence type="ECO:0000313" key="5">
    <source>
        <dbReference type="Proteomes" id="UP000076872"/>
    </source>
</evidence>
<dbReference type="Proteomes" id="UP000076989">
    <property type="component" value="Unassembled WGS sequence"/>
</dbReference>